<dbReference type="EMBL" id="JBJQND010000005">
    <property type="protein sequence ID" value="KAL3877835.1"/>
    <property type="molecule type" value="Genomic_DNA"/>
</dbReference>
<sequence length="523" mass="58760">MEEKVHCRMLRRTLKLAMKHNEKLDEPQNRKNVLKKQQIGMRVEPTMQWEFWAEVHDNHLSSSDEEEEILCSGRGRGRKTDILPRLPRETSACKTDFGSNSYGKGRARIIRDNLILTKEKPLIGLPKDTQISVDKPDPVFIKPEKVYNEFWNDEDFPALGSAADKGNESAVRSRGNKVYISNQSILDTHKVNNEVTIFSDSVSCKPDSDKDIKVASRTLQVPARIKDSLKSLCESTKAWYEDVCATSPYNSAFQLPKESDMLHKETTHLSGDKTSYDEDLMNRYLNNSLASSKGSHVNSRSVAGSIPLVVRNELSHLQRDDKIRSNVTQSFGDVLYTHLDLAKDDNDLEDNNTANKNYQHITMDIKNQSSSDGEKSDIMHQHIDPCLVTNDKQSDINVNASNLKGEKNYKSTTDKGSLDRKQYKNKIRLESNSSDCHKWKVKGKSVIQVDGLPPSPDLSGLVDLIASFGTISDQEVSNHSTGSSARFKLASGDSCDLAVECLHDSGCLYADSNRVLMCYRIPL</sequence>
<accession>A0ABD3WV31</accession>
<dbReference type="Proteomes" id="UP001634394">
    <property type="component" value="Unassembled WGS sequence"/>
</dbReference>
<proteinExistence type="predicted"/>
<keyword evidence="2" id="KW-1185">Reference proteome</keyword>
<organism evidence="1 2">
    <name type="scientific">Sinanodonta woodiana</name>
    <name type="common">Chinese pond mussel</name>
    <name type="synonym">Anodonta woodiana</name>
    <dbReference type="NCBI Taxonomy" id="1069815"/>
    <lineage>
        <taxon>Eukaryota</taxon>
        <taxon>Metazoa</taxon>
        <taxon>Spiralia</taxon>
        <taxon>Lophotrochozoa</taxon>
        <taxon>Mollusca</taxon>
        <taxon>Bivalvia</taxon>
        <taxon>Autobranchia</taxon>
        <taxon>Heteroconchia</taxon>
        <taxon>Palaeoheterodonta</taxon>
        <taxon>Unionida</taxon>
        <taxon>Unionoidea</taxon>
        <taxon>Unionidae</taxon>
        <taxon>Unioninae</taxon>
        <taxon>Sinanodonta</taxon>
    </lineage>
</organism>
<protein>
    <submittedName>
        <fullName evidence="1">Uncharacterized protein</fullName>
    </submittedName>
</protein>
<dbReference type="AlphaFoldDB" id="A0ABD3WV31"/>
<evidence type="ECO:0000313" key="2">
    <source>
        <dbReference type="Proteomes" id="UP001634394"/>
    </source>
</evidence>
<comment type="caution">
    <text evidence="1">The sequence shown here is derived from an EMBL/GenBank/DDBJ whole genome shotgun (WGS) entry which is preliminary data.</text>
</comment>
<gene>
    <name evidence="1" type="ORF">ACJMK2_035479</name>
</gene>
<name>A0ABD3WV31_SINWO</name>
<evidence type="ECO:0000313" key="1">
    <source>
        <dbReference type="EMBL" id="KAL3877835.1"/>
    </source>
</evidence>
<reference evidence="1 2" key="1">
    <citation type="submission" date="2024-11" db="EMBL/GenBank/DDBJ databases">
        <title>Chromosome-level genome assembly of the freshwater bivalve Anodonta woodiana.</title>
        <authorList>
            <person name="Chen X."/>
        </authorList>
    </citation>
    <scope>NUCLEOTIDE SEQUENCE [LARGE SCALE GENOMIC DNA]</scope>
    <source>
        <strain evidence="1">MN2024</strain>
        <tissue evidence="1">Gills</tissue>
    </source>
</reference>